<organism evidence="2 3">
    <name type="scientific">Candidatus Desulfatibia vada</name>
    <dbReference type="NCBI Taxonomy" id="2841696"/>
    <lineage>
        <taxon>Bacteria</taxon>
        <taxon>Pseudomonadati</taxon>
        <taxon>Thermodesulfobacteriota</taxon>
        <taxon>Desulfobacteria</taxon>
        <taxon>Desulfobacterales</taxon>
        <taxon>Desulfobacterales incertae sedis</taxon>
        <taxon>Candidatus Desulfatibia</taxon>
    </lineage>
</organism>
<accession>A0A8J6P2R0</accession>
<protein>
    <submittedName>
        <fullName evidence="2">Aminotransferase class I/II-fold pyridoxal phosphate-dependent enzyme</fullName>
    </submittedName>
</protein>
<evidence type="ECO:0000313" key="3">
    <source>
        <dbReference type="Proteomes" id="UP000605201"/>
    </source>
</evidence>
<dbReference type="GO" id="GO:0030170">
    <property type="term" value="F:pyridoxal phosphate binding"/>
    <property type="evidence" value="ECO:0007669"/>
    <property type="project" value="TreeGrafter"/>
</dbReference>
<evidence type="ECO:0000313" key="2">
    <source>
        <dbReference type="EMBL" id="MBC8433885.1"/>
    </source>
</evidence>
<dbReference type="Proteomes" id="UP000605201">
    <property type="component" value="Unassembled WGS sequence"/>
</dbReference>
<reference evidence="2 3" key="1">
    <citation type="submission" date="2020-08" db="EMBL/GenBank/DDBJ databases">
        <title>Bridging the membrane lipid divide: bacteria of the FCB group superphylum have the potential to synthesize archaeal ether lipids.</title>
        <authorList>
            <person name="Villanueva L."/>
            <person name="Von Meijenfeldt F.A.B."/>
            <person name="Westbye A.B."/>
            <person name="Yadav S."/>
            <person name="Hopmans E.C."/>
            <person name="Dutilh B.E."/>
            <person name="Sinninghe Damste J.S."/>
        </authorList>
    </citation>
    <scope>NUCLEOTIDE SEQUENCE [LARGE SCALE GENOMIC DNA]</scope>
    <source>
        <strain evidence="2">NIOZ-UU17</strain>
    </source>
</reference>
<sequence length="149" mass="16406">MHGVHRHKLKNVKAVSLENQRAFIPYGRQWIDAEDIQAVTDVLQSDYLTQGSKVTEFEEAFAAYVGSRYAVAVNSGTAALHLACLAAELGPGDEVLTTPITFAATANCVLYVGARPTFLDIDAKTFNLDVNILESYLHEKAPLGRNRRR</sequence>
<dbReference type="EMBL" id="JACNIG010000350">
    <property type="protein sequence ID" value="MBC8433885.1"/>
    <property type="molecule type" value="Genomic_DNA"/>
</dbReference>
<dbReference type="InterPro" id="IPR015421">
    <property type="entry name" value="PyrdxlP-dep_Trfase_major"/>
</dbReference>
<keyword evidence="2" id="KW-0032">Aminotransferase</keyword>
<dbReference type="AlphaFoldDB" id="A0A8J6P2R0"/>
<dbReference type="InterPro" id="IPR000653">
    <property type="entry name" value="DegT/StrS_aminotransferase"/>
</dbReference>
<dbReference type="GO" id="GO:0000271">
    <property type="term" value="P:polysaccharide biosynthetic process"/>
    <property type="evidence" value="ECO:0007669"/>
    <property type="project" value="TreeGrafter"/>
</dbReference>
<keyword evidence="2" id="KW-0808">Transferase</keyword>
<evidence type="ECO:0000256" key="1">
    <source>
        <dbReference type="ARBA" id="ARBA00037999"/>
    </source>
</evidence>
<proteinExistence type="inferred from homology"/>
<name>A0A8J6P2R0_9BACT</name>
<gene>
    <name evidence="2" type="ORF">H8D96_18390</name>
</gene>
<dbReference type="PANTHER" id="PTHR30244:SF34">
    <property type="entry name" value="DTDP-4-AMINO-4,6-DIDEOXYGALACTOSE TRANSAMINASE"/>
    <property type="match status" value="1"/>
</dbReference>
<dbReference type="Pfam" id="PF01041">
    <property type="entry name" value="DegT_DnrJ_EryC1"/>
    <property type="match status" value="1"/>
</dbReference>
<dbReference type="PANTHER" id="PTHR30244">
    <property type="entry name" value="TRANSAMINASE"/>
    <property type="match status" value="1"/>
</dbReference>
<dbReference type="SUPFAM" id="SSF53383">
    <property type="entry name" value="PLP-dependent transferases"/>
    <property type="match status" value="1"/>
</dbReference>
<comment type="caution">
    <text evidence="2">The sequence shown here is derived from an EMBL/GenBank/DDBJ whole genome shotgun (WGS) entry which is preliminary data.</text>
</comment>
<comment type="similarity">
    <text evidence="1">Belongs to the DegT/DnrJ/EryC1 family.</text>
</comment>
<dbReference type="GO" id="GO:0008483">
    <property type="term" value="F:transaminase activity"/>
    <property type="evidence" value="ECO:0007669"/>
    <property type="project" value="UniProtKB-KW"/>
</dbReference>
<feature type="non-terminal residue" evidence="2">
    <location>
        <position position="149"/>
    </location>
</feature>
<dbReference type="Gene3D" id="3.40.640.10">
    <property type="entry name" value="Type I PLP-dependent aspartate aminotransferase-like (Major domain)"/>
    <property type="match status" value="1"/>
</dbReference>
<dbReference type="InterPro" id="IPR015424">
    <property type="entry name" value="PyrdxlP-dep_Trfase"/>
</dbReference>